<name>A0A219B3X3_9SPHN</name>
<dbReference type="AlphaFoldDB" id="A0A219B3X3"/>
<evidence type="ECO:0000256" key="2">
    <source>
        <dbReference type="SAM" id="SignalP"/>
    </source>
</evidence>
<protein>
    <submittedName>
        <fullName evidence="3">Uncharacterized protein</fullName>
    </submittedName>
</protein>
<evidence type="ECO:0000256" key="1">
    <source>
        <dbReference type="SAM" id="MobiDB-lite"/>
    </source>
</evidence>
<reference evidence="4" key="1">
    <citation type="submission" date="2017-05" db="EMBL/GenBank/DDBJ databases">
        <authorList>
            <person name="Lin X."/>
        </authorList>
    </citation>
    <scope>NUCLEOTIDE SEQUENCE [LARGE SCALE GENOMIC DNA]</scope>
    <source>
        <strain evidence="4">JLT2012</strain>
    </source>
</reference>
<feature type="region of interest" description="Disordered" evidence="1">
    <location>
        <begin position="70"/>
        <end position="91"/>
    </location>
</feature>
<proteinExistence type="predicted"/>
<gene>
    <name evidence="3" type="ORF">B5C34_02855</name>
</gene>
<organism evidence="3 4">
    <name type="scientific">Pacificimonas flava</name>
    <dbReference type="NCBI Taxonomy" id="1234595"/>
    <lineage>
        <taxon>Bacteria</taxon>
        <taxon>Pseudomonadati</taxon>
        <taxon>Pseudomonadota</taxon>
        <taxon>Alphaproteobacteria</taxon>
        <taxon>Sphingomonadales</taxon>
        <taxon>Sphingosinicellaceae</taxon>
        <taxon>Pacificimonas</taxon>
    </lineage>
</organism>
<keyword evidence="2" id="KW-0732">Signal</keyword>
<feature type="chain" id="PRO_5011116853" evidence="2">
    <location>
        <begin position="25"/>
        <end position="145"/>
    </location>
</feature>
<sequence>MTSRFLLLTGLGFALGICSIPASAQTATDAGQADPPTDSGVLVSPRQERIPLDQFLVPLRCPEDEICVEAPYEEEEETPPPTPGDRELDVQAERRALSTLGNSELPTSCSAVGAGNSACAFEQYEVFREERELLDAKVLPPEEPE</sequence>
<comment type="caution">
    <text evidence="3">The sequence shown here is derived from an EMBL/GenBank/DDBJ whole genome shotgun (WGS) entry which is preliminary data.</text>
</comment>
<accession>A0A219B3X3</accession>
<dbReference type="Proteomes" id="UP000198462">
    <property type="component" value="Unassembled WGS sequence"/>
</dbReference>
<feature type="signal peptide" evidence="2">
    <location>
        <begin position="1"/>
        <end position="24"/>
    </location>
</feature>
<dbReference type="OrthoDB" id="9921145at2"/>
<dbReference type="EMBL" id="NFZT01000001">
    <property type="protein sequence ID" value="OWV32498.1"/>
    <property type="molecule type" value="Genomic_DNA"/>
</dbReference>
<evidence type="ECO:0000313" key="3">
    <source>
        <dbReference type="EMBL" id="OWV32498.1"/>
    </source>
</evidence>
<keyword evidence="4" id="KW-1185">Reference proteome</keyword>
<dbReference type="RefSeq" id="WP_088711292.1">
    <property type="nucleotide sequence ID" value="NZ_NFZT01000001.1"/>
</dbReference>
<evidence type="ECO:0000313" key="4">
    <source>
        <dbReference type="Proteomes" id="UP000198462"/>
    </source>
</evidence>